<dbReference type="Pfam" id="PF16011">
    <property type="entry name" value="CBM9_2"/>
    <property type="match status" value="1"/>
</dbReference>
<gene>
    <name evidence="2" type="ORF">ERS852526_02285</name>
</gene>
<dbReference type="EMBL" id="CZAY01000017">
    <property type="protein sequence ID" value="CUP91124.1"/>
    <property type="molecule type" value="Genomic_DNA"/>
</dbReference>
<evidence type="ECO:0000259" key="1">
    <source>
        <dbReference type="Pfam" id="PF16011"/>
    </source>
</evidence>
<dbReference type="OrthoDB" id="9801646at2"/>
<dbReference type="GeneID" id="96229567"/>
<reference evidence="2 3" key="1">
    <citation type="submission" date="2015-09" db="EMBL/GenBank/DDBJ databases">
        <authorList>
            <consortium name="Pathogen Informatics"/>
        </authorList>
    </citation>
    <scope>NUCLEOTIDE SEQUENCE [LARGE SCALE GENOMIC DNA]</scope>
    <source>
        <strain evidence="2 3">2789STDY5834914</strain>
    </source>
</reference>
<organism evidence="2 3">
    <name type="scientific">Dorea longicatena</name>
    <dbReference type="NCBI Taxonomy" id="88431"/>
    <lineage>
        <taxon>Bacteria</taxon>
        <taxon>Bacillati</taxon>
        <taxon>Bacillota</taxon>
        <taxon>Clostridia</taxon>
        <taxon>Lachnospirales</taxon>
        <taxon>Lachnospiraceae</taxon>
        <taxon>Dorea</taxon>
    </lineage>
</organism>
<dbReference type="InterPro" id="IPR010502">
    <property type="entry name" value="Carb-bd_dom_fam9"/>
</dbReference>
<name>A0A174RZN0_9FIRM</name>
<dbReference type="CDD" id="cd09620">
    <property type="entry name" value="CBM9_like_3"/>
    <property type="match status" value="1"/>
</dbReference>
<dbReference type="GO" id="GO:0004553">
    <property type="term" value="F:hydrolase activity, hydrolyzing O-glycosyl compounds"/>
    <property type="evidence" value="ECO:0007669"/>
    <property type="project" value="InterPro"/>
</dbReference>
<proteinExistence type="predicted"/>
<sequence>MEVRLIENKELLESVELFKIENLLWGTEKIEKTYGYIGFVQGEGLYIKLVCEEKDPLRVYKEDQDPVYKDSAMEAFFQFKGNDTAADDIYLNFEMNANGALLACYGKNKMNRIPFTPDQIRKMKCSAEIQEEQWNVNLTLPIEILEQVYGKLNLQEGSDFRCNFYKICETKEYEHYAAYRCVESERPNFHLPEYFENAVILKRK</sequence>
<evidence type="ECO:0000313" key="2">
    <source>
        <dbReference type="EMBL" id="CUP91124.1"/>
    </source>
</evidence>
<evidence type="ECO:0000313" key="3">
    <source>
        <dbReference type="Proteomes" id="UP000095485"/>
    </source>
</evidence>
<dbReference type="RefSeq" id="WP_055283919.1">
    <property type="nucleotide sequence ID" value="NZ_CZAY01000017.1"/>
</dbReference>
<feature type="domain" description="Carbohydrate-binding" evidence="1">
    <location>
        <begin position="19"/>
        <end position="196"/>
    </location>
</feature>
<dbReference type="AlphaFoldDB" id="A0A174RZN0"/>
<dbReference type="Gene3D" id="2.60.40.1190">
    <property type="match status" value="1"/>
</dbReference>
<dbReference type="SUPFAM" id="SSF49344">
    <property type="entry name" value="CBD9-like"/>
    <property type="match status" value="1"/>
</dbReference>
<dbReference type="GO" id="GO:0030246">
    <property type="term" value="F:carbohydrate binding"/>
    <property type="evidence" value="ECO:0007669"/>
    <property type="project" value="InterPro"/>
</dbReference>
<accession>A0A174RZN0</accession>
<dbReference type="Proteomes" id="UP000095485">
    <property type="component" value="Unassembled WGS sequence"/>
</dbReference>
<dbReference type="GO" id="GO:0016052">
    <property type="term" value="P:carbohydrate catabolic process"/>
    <property type="evidence" value="ECO:0007669"/>
    <property type="project" value="InterPro"/>
</dbReference>
<protein>
    <recommendedName>
        <fullName evidence="1">Carbohydrate-binding domain-containing protein</fullName>
    </recommendedName>
</protein>